<organism evidence="1">
    <name type="scientific">Albugo laibachii Nc14</name>
    <dbReference type="NCBI Taxonomy" id="890382"/>
    <lineage>
        <taxon>Eukaryota</taxon>
        <taxon>Sar</taxon>
        <taxon>Stramenopiles</taxon>
        <taxon>Oomycota</taxon>
        <taxon>Peronosporomycetes</taxon>
        <taxon>Albuginales</taxon>
        <taxon>Albuginaceae</taxon>
        <taxon>Albugo</taxon>
    </lineage>
</organism>
<dbReference type="EMBL" id="FR824058">
    <property type="protein sequence ID" value="CCA15650.1"/>
    <property type="molecule type" value="Genomic_DNA"/>
</dbReference>
<proteinExistence type="predicted"/>
<protein>
    <submittedName>
        <fullName evidence="1">AlNc14C13G1569 protein</fullName>
    </submittedName>
</protein>
<name>F0W3K7_9STRA</name>
<gene>
    <name evidence="1" type="primary">AlNc14C13G1569</name>
    <name evidence="1" type="ORF">ALNC14_017930</name>
</gene>
<dbReference type="HOGENOM" id="CLU_2799274_0_0_1"/>
<reference evidence="1" key="1">
    <citation type="journal article" date="2011" name="PLoS Biol.">
        <title>Gene gain and loss during evolution of obligate parasitism in the white rust pathogen of Arabidopsis thaliana.</title>
        <authorList>
            <person name="Kemen E."/>
            <person name="Gardiner A."/>
            <person name="Schultz-Larsen T."/>
            <person name="Kemen A.C."/>
            <person name="Balmuth A.L."/>
            <person name="Robert-Seilaniantz A."/>
            <person name="Bailey K."/>
            <person name="Holub E."/>
            <person name="Studholme D.J."/>
            <person name="Maclean D."/>
            <person name="Jones J.D."/>
        </authorList>
    </citation>
    <scope>NUCLEOTIDE SEQUENCE</scope>
</reference>
<accession>F0W3K7</accession>
<evidence type="ECO:0000313" key="1">
    <source>
        <dbReference type="EMBL" id="CCA15650.1"/>
    </source>
</evidence>
<dbReference type="AlphaFoldDB" id="F0W3K7"/>
<reference evidence="1" key="2">
    <citation type="submission" date="2011-02" db="EMBL/GenBank/DDBJ databases">
        <authorList>
            <person name="MacLean D."/>
        </authorList>
    </citation>
    <scope>NUCLEOTIDE SEQUENCE</scope>
</reference>
<sequence>MNPFFWVYKYGLHAEFHQASITCFLPPLKRKGRGSPIVFNSSALDSVALAALNNECLSVVAEEEIDHL</sequence>